<protein>
    <submittedName>
        <fullName evidence="3">Anti-ECFsigma factor, ChrR</fullName>
    </submittedName>
</protein>
<dbReference type="InterPro" id="IPR025979">
    <property type="entry name" value="ChrR-like_cupin_dom"/>
</dbReference>
<dbReference type="Gene3D" id="1.10.10.1320">
    <property type="entry name" value="Anti-sigma factor, zinc-finger domain"/>
    <property type="match status" value="1"/>
</dbReference>
<dbReference type="Pfam" id="PF12973">
    <property type="entry name" value="Cupin_7"/>
    <property type="match status" value="1"/>
</dbReference>
<dbReference type="RefSeq" id="WP_092680599.1">
    <property type="nucleotide sequence ID" value="NZ_FNMZ01000002.1"/>
</dbReference>
<dbReference type="InterPro" id="IPR014710">
    <property type="entry name" value="RmlC-like_jellyroll"/>
</dbReference>
<organism evidence="3 4">
    <name type="scientific">Albimonas donghaensis</name>
    <dbReference type="NCBI Taxonomy" id="356660"/>
    <lineage>
        <taxon>Bacteria</taxon>
        <taxon>Pseudomonadati</taxon>
        <taxon>Pseudomonadota</taxon>
        <taxon>Alphaproteobacteria</taxon>
        <taxon>Rhodobacterales</taxon>
        <taxon>Paracoccaceae</taxon>
        <taxon>Albimonas</taxon>
    </lineage>
</organism>
<gene>
    <name evidence="3" type="ORF">SAMN05444336_102335</name>
</gene>
<dbReference type="SUPFAM" id="SSF51182">
    <property type="entry name" value="RmlC-like cupins"/>
    <property type="match status" value="1"/>
</dbReference>
<reference evidence="3 4" key="1">
    <citation type="submission" date="2016-10" db="EMBL/GenBank/DDBJ databases">
        <authorList>
            <person name="de Groot N.N."/>
        </authorList>
    </citation>
    <scope>NUCLEOTIDE SEQUENCE [LARGE SCALE GENOMIC DNA]</scope>
    <source>
        <strain evidence="3 4">DSM 17890</strain>
    </source>
</reference>
<dbReference type="Gene3D" id="2.60.120.10">
    <property type="entry name" value="Jelly Rolls"/>
    <property type="match status" value="1"/>
</dbReference>
<dbReference type="Proteomes" id="UP000199118">
    <property type="component" value="Unassembled WGS sequence"/>
</dbReference>
<feature type="compositionally biased region" description="Low complexity" evidence="1">
    <location>
        <begin position="88"/>
        <end position="106"/>
    </location>
</feature>
<name>A0A1H2WCL4_9RHOB</name>
<evidence type="ECO:0000313" key="4">
    <source>
        <dbReference type="Proteomes" id="UP000199118"/>
    </source>
</evidence>
<dbReference type="STRING" id="356660.SAMN05444336_102335"/>
<evidence type="ECO:0000256" key="1">
    <source>
        <dbReference type="SAM" id="MobiDB-lite"/>
    </source>
</evidence>
<feature type="domain" description="ChrR-like cupin" evidence="2">
    <location>
        <begin position="129"/>
        <end position="220"/>
    </location>
</feature>
<dbReference type="AlphaFoldDB" id="A0A1H2WCL4"/>
<feature type="region of interest" description="Disordered" evidence="1">
    <location>
        <begin position="86"/>
        <end position="106"/>
    </location>
</feature>
<keyword evidence="4" id="KW-1185">Reference proteome</keyword>
<dbReference type="CDD" id="cd20301">
    <property type="entry name" value="cupin_ChrR"/>
    <property type="match status" value="1"/>
</dbReference>
<dbReference type="OrthoDB" id="2988517at2"/>
<evidence type="ECO:0000259" key="2">
    <source>
        <dbReference type="Pfam" id="PF12973"/>
    </source>
</evidence>
<dbReference type="InterPro" id="IPR011051">
    <property type="entry name" value="RmlC_Cupin_sf"/>
</dbReference>
<evidence type="ECO:0000313" key="3">
    <source>
        <dbReference type="EMBL" id="SDW78281.1"/>
    </source>
</evidence>
<proteinExistence type="predicted"/>
<accession>A0A1H2WCL4</accession>
<dbReference type="EMBL" id="FNMZ01000002">
    <property type="protein sequence ID" value="SDW78281.1"/>
    <property type="molecule type" value="Genomic_DNA"/>
</dbReference>
<dbReference type="InterPro" id="IPR041916">
    <property type="entry name" value="Anti_sigma_zinc_sf"/>
</dbReference>
<dbReference type="InterPro" id="IPR012807">
    <property type="entry name" value="Anti-sigma_ChrR"/>
</dbReference>
<sequence length="239" mass="25600">MLYPDDQVLVDYASGAISPGLGLLVATHMTYSPESRRRVADLERIGGLLMESEPEPNTPPPALSAALDRLDAVTRFDAWDDDAHQDAPRAAADAGPADNAPAPARTPARAAAQAPDVFPAPLRAFAGGDAEDMDWKFRLPGLSECTLAEVDGEEISLLRARPGAPIFSHTHSGTETTLILSGEMEDRGTVYRRGQVSIATSDDDHRPKIIGDETCYCLVVMSGEMRFTGAVSRVLNLLT</sequence>